<dbReference type="Proteomes" id="UP000479000">
    <property type="component" value="Unassembled WGS sequence"/>
</dbReference>
<protein>
    <submittedName>
        <fullName evidence="2">Uncharacterized protein</fullName>
    </submittedName>
</protein>
<evidence type="ECO:0000313" key="2">
    <source>
        <dbReference type="EMBL" id="CAB0012572.1"/>
    </source>
</evidence>
<dbReference type="EMBL" id="CADCXU010025551">
    <property type="protein sequence ID" value="CAB0012572.1"/>
    <property type="molecule type" value="Genomic_DNA"/>
</dbReference>
<evidence type="ECO:0000256" key="1">
    <source>
        <dbReference type="SAM" id="MobiDB-lite"/>
    </source>
</evidence>
<keyword evidence="3" id="KW-1185">Reference proteome</keyword>
<accession>A0A6H5H859</accession>
<evidence type="ECO:0000313" key="3">
    <source>
        <dbReference type="Proteomes" id="UP000479000"/>
    </source>
</evidence>
<reference evidence="2 3" key="1">
    <citation type="submission" date="2020-02" db="EMBL/GenBank/DDBJ databases">
        <authorList>
            <person name="Ferguson B K."/>
        </authorList>
    </citation>
    <scope>NUCLEOTIDE SEQUENCE [LARGE SCALE GENOMIC DNA]</scope>
</reference>
<name>A0A6H5H859_9HEMI</name>
<dbReference type="OrthoDB" id="6645509at2759"/>
<dbReference type="AlphaFoldDB" id="A0A6H5H859"/>
<proteinExistence type="predicted"/>
<sequence length="181" mass="20636">MSRDGFKNRMLLEVFFEDKAHQRVTQWFEFTVANGKISARPLEGDDVKKNGRDVKMKLGFDRNSSLSRNLPEPGVDENRDNRESMDEDDRAPFPLVREHSTPAPGCMRSECRRCDRNIREPNGSRAALVGKRKTRPFQAGPKTTIVRLTDWQQGPQVRAIYVILAKVPPLKAVLYAHGSED</sequence>
<gene>
    <name evidence="2" type="ORF">NTEN_LOCUS17289</name>
</gene>
<organism evidence="2 3">
    <name type="scientific">Nesidiocoris tenuis</name>
    <dbReference type="NCBI Taxonomy" id="355587"/>
    <lineage>
        <taxon>Eukaryota</taxon>
        <taxon>Metazoa</taxon>
        <taxon>Ecdysozoa</taxon>
        <taxon>Arthropoda</taxon>
        <taxon>Hexapoda</taxon>
        <taxon>Insecta</taxon>
        <taxon>Pterygota</taxon>
        <taxon>Neoptera</taxon>
        <taxon>Paraneoptera</taxon>
        <taxon>Hemiptera</taxon>
        <taxon>Heteroptera</taxon>
        <taxon>Panheteroptera</taxon>
        <taxon>Cimicomorpha</taxon>
        <taxon>Miridae</taxon>
        <taxon>Dicyphina</taxon>
        <taxon>Nesidiocoris</taxon>
    </lineage>
</organism>
<feature type="region of interest" description="Disordered" evidence="1">
    <location>
        <begin position="58"/>
        <end position="106"/>
    </location>
</feature>